<name>A0A8A4Z8I8_9MICO</name>
<accession>A0A8A4Z8I8</accession>
<dbReference type="KEGG" id="psic:J4E96_12220"/>
<organism evidence="1 2">
    <name type="scientific">Pengzhenrongella sicca</name>
    <dbReference type="NCBI Taxonomy" id="2819238"/>
    <lineage>
        <taxon>Bacteria</taxon>
        <taxon>Bacillati</taxon>
        <taxon>Actinomycetota</taxon>
        <taxon>Actinomycetes</taxon>
        <taxon>Micrococcales</taxon>
        <taxon>Pengzhenrongella</taxon>
    </lineage>
</organism>
<dbReference type="RefSeq" id="WP_227422383.1">
    <property type="nucleotide sequence ID" value="NZ_CP071868.1"/>
</dbReference>
<evidence type="ECO:0000313" key="2">
    <source>
        <dbReference type="Proteomes" id="UP000663937"/>
    </source>
</evidence>
<dbReference type="SMART" id="SM00855">
    <property type="entry name" value="PGAM"/>
    <property type="match status" value="1"/>
</dbReference>
<dbReference type="CDD" id="cd07067">
    <property type="entry name" value="HP_PGM_like"/>
    <property type="match status" value="1"/>
</dbReference>
<dbReference type="Proteomes" id="UP000663937">
    <property type="component" value="Chromosome"/>
</dbReference>
<reference evidence="1" key="1">
    <citation type="submission" date="2021-03" db="EMBL/GenBank/DDBJ databases">
        <title>Pengzhenrongella sicca gen. nov., sp. nov., a new member of suborder Micrococcineae isolated from High-Arctic tundra soil.</title>
        <authorList>
            <person name="Peng F."/>
        </authorList>
    </citation>
    <scope>NUCLEOTIDE SEQUENCE</scope>
    <source>
        <strain evidence="1">LRZ-2</strain>
    </source>
</reference>
<sequence length="153" mass="16923">MILVRHAHAESKARWDHDESLRPLSVRGELQAEALDLVFATDAITKLWSSPTVRCRQTLAPLATRRGLDIVDHPLLAKGADPERLLPWVLAHAGEPWAVCTHGEVFEALFRVGRAAGMVAARPMVTEKGAAWRVVGHPDGSIDMEYVPPRILR</sequence>
<dbReference type="InterPro" id="IPR029033">
    <property type="entry name" value="His_PPase_superfam"/>
</dbReference>
<dbReference type="EMBL" id="CP071868">
    <property type="protein sequence ID" value="QTE28154.1"/>
    <property type="molecule type" value="Genomic_DNA"/>
</dbReference>
<dbReference type="InterPro" id="IPR013078">
    <property type="entry name" value="His_Pase_superF_clade-1"/>
</dbReference>
<gene>
    <name evidence="1" type="ORF">J4E96_12220</name>
</gene>
<proteinExistence type="predicted"/>
<evidence type="ECO:0000313" key="1">
    <source>
        <dbReference type="EMBL" id="QTE28154.1"/>
    </source>
</evidence>
<dbReference type="SUPFAM" id="SSF53254">
    <property type="entry name" value="Phosphoglycerate mutase-like"/>
    <property type="match status" value="1"/>
</dbReference>
<keyword evidence="2" id="KW-1185">Reference proteome</keyword>
<protein>
    <submittedName>
        <fullName evidence="1">Histidine phosphatase family protein</fullName>
    </submittedName>
</protein>
<dbReference type="Pfam" id="PF00300">
    <property type="entry name" value="His_Phos_1"/>
    <property type="match status" value="1"/>
</dbReference>
<dbReference type="Gene3D" id="3.40.50.1240">
    <property type="entry name" value="Phosphoglycerate mutase-like"/>
    <property type="match status" value="1"/>
</dbReference>
<dbReference type="AlphaFoldDB" id="A0A8A4Z8I8"/>